<name>A0A4V6CUA0_9GAMM</name>
<dbReference type="EMBL" id="SZYH01000001">
    <property type="protein sequence ID" value="TKV68495.1"/>
    <property type="molecule type" value="Genomic_DNA"/>
</dbReference>
<keyword evidence="5" id="KW-1185">Reference proteome</keyword>
<dbReference type="PANTHER" id="PTHR35936:SF25">
    <property type="entry name" value="ABC TRANSPORTER SUBSTRATE-BINDING PROTEIN"/>
    <property type="match status" value="1"/>
</dbReference>
<dbReference type="Gene3D" id="3.40.190.10">
    <property type="entry name" value="Periplasmic binding protein-like II"/>
    <property type="match status" value="2"/>
</dbReference>
<dbReference type="PANTHER" id="PTHR35936">
    <property type="entry name" value="MEMBRANE-BOUND LYTIC MUREIN TRANSGLYCOSYLASE F"/>
    <property type="match status" value="1"/>
</dbReference>
<evidence type="ECO:0000256" key="1">
    <source>
        <dbReference type="ARBA" id="ARBA00010333"/>
    </source>
</evidence>
<evidence type="ECO:0000313" key="5">
    <source>
        <dbReference type="Proteomes" id="UP000308488"/>
    </source>
</evidence>
<organism evidence="4 5">
    <name type="scientific">Marinobacter panjinensis</name>
    <dbReference type="NCBI Taxonomy" id="2576384"/>
    <lineage>
        <taxon>Bacteria</taxon>
        <taxon>Pseudomonadati</taxon>
        <taxon>Pseudomonadota</taxon>
        <taxon>Gammaproteobacteria</taxon>
        <taxon>Pseudomonadales</taxon>
        <taxon>Marinobacteraceae</taxon>
        <taxon>Marinobacter</taxon>
    </lineage>
</organism>
<dbReference type="Pfam" id="PF00497">
    <property type="entry name" value="SBP_bac_3"/>
    <property type="match status" value="1"/>
</dbReference>
<keyword evidence="2" id="KW-0732">Signal</keyword>
<evidence type="ECO:0000256" key="2">
    <source>
        <dbReference type="ARBA" id="ARBA00022729"/>
    </source>
</evidence>
<comment type="caution">
    <text evidence="4">The sequence shown here is derived from an EMBL/GenBank/DDBJ whole genome shotgun (WGS) entry which is preliminary data.</text>
</comment>
<dbReference type="InterPro" id="IPR001638">
    <property type="entry name" value="Solute-binding_3/MltF_N"/>
</dbReference>
<dbReference type="AlphaFoldDB" id="A0A4V6CUA0"/>
<proteinExistence type="inferred from homology"/>
<evidence type="ECO:0000313" key="4">
    <source>
        <dbReference type="EMBL" id="TKV68495.1"/>
    </source>
</evidence>
<comment type="similarity">
    <text evidence="1">Belongs to the bacterial solute-binding protein 3 family.</text>
</comment>
<accession>A0A4V6CUA0</accession>
<gene>
    <name evidence="4" type="ORF">FDP08_10560</name>
</gene>
<protein>
    <submittedName>
        <fullName evidence="4">Transporter substrate-binding domain-containing protein</fullName>
    </submittedName>
</protein>
<sequence>MAIIGSGIAVSARAGRATGRYTCCLKPFALPRIHTLMLFRLPVLLLSVLLPALTLADTHILKVVTSDYPPYEYLDDGVVRGTHTDTVRQALAAMGYLPDIRILPWARAEASTRAGTSDMIYSLTYSRDRNRYYHFTDPISQARDVFFTLKGRDLEWQELDDLAGLRIGLSAAYSYAPEFMKWLAAGNARVTQISQVSPELTGLRMIAFGRIDLFICEETVCRYLIEEHLADYPELSDVIALSGTVGAERGFRAAFSRQHPRGAALRDEFNQALANLRSTDSD</sequence>
<reference evidence="4 5" key="1">
    <citation type="submission" date="2019-05" db="EMBL/GenBank/DDBJ databases">
        <title>Marinobacter panjinensis sp. nov., a moderately halophilic bacterium isolated from sea tidal flat environment.</title>
        <authorList>
            <person name="Yang W."/>
            <person name="An M."/>
            <person name="He W."/>
            <person name="Luo X."/>
            <person name="Zhu L."/>
            <person name="Chen G."/>
            <person name="Zhang Y."/>
            <person name="Wang Y."/>
        </authorList>
    </citation>
    <scope>NUCLEOTIDE SEQUENCE [LARGE SCALE GENOMIC DNA]</scope>
    <source>
        <strain evidence="4 5">PJ-16</strain>
    </source>
</reference>
<dbReference type="OrthoDB" id="9768183at2"/>
<evidence type="ECO:0000259" key="3">
    <source>
        <dbReference type="Pfam" id="PF00497"/>
    </source>
</evidence>
<feature type="domain" description="Solute-binding protein family 3/N-terminal" evidence="3">
    <location>
        <begin position="64"/>
        <end position="279"/>
    </location>
</feature>
<dbReference type="SUPFAM" id="SSF53850">
    <property type="entry name" value="Periplasmic binding protein-like II"/>
    <property type="match status" value="1"/>
</dbReference>
<dbReference type="Proteomes" id="UP000308488">
    <property type="component" value="Unassembled WGS sequence"/>
</dbReference>